<evidence type="ECO:0000313" key="15">
    <source>
        <dbReference type="Proteomes" id="UP001208935"/>
    </source>
</evidence>
<evidence type="ECO:0000256" key="5">
    <source>
        <dbReference type="ARBA" id="ARBA00022490"/>
    </source>
</evidence>
<gene>
    <name evidence="12 14" type="primary">dapA</name>
    <name evidence="14" type="ORF">D5039_17730</name>
</gene>
<accession>A0ABT3KX61</accession>
<evidence type="ECO:0000256" key="4">
    <source>
        <dbReference type="ARBA" id="ARBA00012086"/>
    </source>
</evidence>
<comment type="caution">
    <text evidence="14">The sequence shown here is derived from an EMBL/GenBank/DDBJ whole genome shotgun (WGS) entry which is preliminary data.</text>
</comment>
<evidence type="ECO:0000256" key="13">
    <source>
        <dbReference type="PIRNR" id="PIRNR001365"/>
    </source>
</evidence>
<dbReference type="Proteomes" id="UP001208935">
    <property type="component" value="Unassembled WGS sequence"/>
</dbReference>
<evidence type="ECO:0000256" key="2">
    <source>
        <dbReference type="ARBA" id="ARBA00005120"/>
    </source>
</evidence>
<dbReference type="SMART" id="SM01130">
    <property type="entry name" value="DHDPS"/>
    <property type="match status" value="1"/>
</dbReference>
<reference evidence="15" key="1">
    <citation type="submission" date="2023-07" db="EMBL/GenBank/DDBJ databases">
        <title>Verminephrobacter genomes.</title>
        <authorList>
            <person name="Lund M.B."/>
        </authorList>
    </citation>
    <scope>NUCLEOTIDE SEQUENCE [LARGE SCALE GENOMIC DNA]</scope>
    <source>
        <strain evidence="15">AtM5-05</strain>
    </source>
</reference>
<dbReference type="InterPro" id="IPR005263">
    <property type="entry name" value="DapA"/>
</dbReference>
<feature type="binding site" evidence="12">
    <location>
        <position position="75"/>
    </location>
    <ligand>
        <name>pyruvate</name>
        <dbReference type="ChEBI" id="CHEBI:15361"/>
    </ligand>
</feature>
<sequence>MCIEDGKLRRPVRALNLGDIGAPMTHHDIRPYDGIFVPLVTPFLASMEIDWAALERLVRFYAGLGLAGFVPCGSTGEASTLSMQEHKAVISFVTEKAKALGDFRVVAATGSNSTQECLELTAHAKASGVDACLVVTPYYVRPNRSGLLAHYGRVSELDLDVLLYNIPLRAGLNLTLEDIVLLHAKVARIVGIKEATSDIGQLIDVAHHFADDATFTVLSGEDALLFDCCVNGGRGSICATALVYPREVVALHRHLVAGQLREAASINRWLRPRVKALFCESNPVAIKHALSRVHGILPITRAPLGPASAQAVKTIDALGLEPES</sequence>
<dbReference type="InterPro" id="IPR020625">
    <property type="entry name" value="Schiff_base-form_aldolases_AS"/>
</dbReference>
<dbReference type="Gene3D" id="3.20.20.70">
    <property type="entry name" value="Aldolase class I"/>
    <property type="match status" value="1"/>
</dbReference>
<dbReference type="CDD" id="cd00950">
    <property type="entry name" value="DHDPS"/>
    <property type="match status" value="1"/>
</dbReference>
<proteinExistence type="inferred from homology"/>
<dbReference type="EMBL" id="QZCW01000003">
    <property type="protein sequence ID" value="MCW5322918.1"/>
    <property type="molecule type" value="Genomic_DNA"/>
</dbReference>
<feature type="site" description="Part of a proton relay during catalysis" evidence="12">
    <location>
        <position position="139"/>
    </location>
</feature>
<name>A0ABT3KX61_9BURK</name>
<dbReference type="SUPFAM" id="SSF51569">
    <property type="entry name" value="Aldolase"/>
    <property type="match status" value="1"/>
</dbReference>
<dbReference type="GO" id="GO:0008840">
    <property type="term" value="F:4-hydroxy-tetrahydrodipicolinate synthase activity"/>
    <property type="evidence" value="ECO:0007669"/>
    <property type="project" value="UniProtKB-EC"/>
</dbReference>
<comment type="function">
    <text evidence="1 12">Catalyzes the condensation of (S)-aspartate-beta-semialdehyde [(S)-ASA] and pyruvate to 4-hydroxy-tetrahydrodipicolinate (HTPA).</text>
</comment>
<comment type="subunit">
    <text evidence="12">Homotetramer; dimer of dimers.</text>
</comment>
<dbReference type="Pfam" id="PF00701">
    <property type="entry name" value="DHDPS"/>
    <property type="match status" value="1"/>
</dbReference>
<dbReference type="PANTHER" id="PTHR12128:SF66">
    <property type="entry name" value="4-HYDROXY-2-OXOGLUTARATE ALDOLASE, MITOCHONDRIAL"/>
    <property type="match status" value="1"/>
</dbReference>
<dbReference type="PIRSF" id="PIRSF001365">
    <property type="entry name" value="DHDPS"/>
    <property type="match status" value="1"/>
</dbReference>
<evidence type="ECO:0000256" key="3">
    <source>
        <dbReference type="ARBA" id="ARBA00007592"/>
    </source>
</evidence>
<evidence type="ECO:0000256" key="1">
    <source>
        <dbReference type="ARBA" id="ARBA00003294"/>
    </source>
</evidence>
<feature type="binding site" evidence="12">
    <location>
        <position position="237"/>
    </location>
    <ligand>
        <name>pyruvate</name>
        <dbReference type="ChEBI" id="CHEBI:15361"/>
    </ligand>
</feature>
<dbReference type="NCBIfam" id="TIGR00674">
    <property type="entry name" value="dapA"/>
    <property type="match status" value="1"/>
</dbReference>
<keyword evidence="10 12" id="KW-0704">Schiff base</keyword>
<dbReference type="HAMAP" id="MF_00418">
    <property type="entry name" value="DapA"/>
    <property type="match status" value="1"/>
</dbReference>
<keyword evidence="9 12" id="KW-0456">Lyase</keyword>
<comment type="similarity">
    <text evidence="3 12 13">Belongs to the DapA family.</text>
</comment>
<evidence type="ECO:0000313" key="14">
    <source>
        <dbReference type="EMBL" id="MCW5322918.1"/>
    </source>
</evidence>
<dbReference type="EC" id="4.3.3.7" evidence="4 12"/>
<dbReference type="PROSITE" id="PS00666">
    <property type="entry name" value="DHDPS_2"/>
    <property type="match status" value="1"/>
</dbReference>
<evidence type="ECO:0000256" key="11">
    <source>
        <dbReference type="ARBA" id="ARBA00047836"/>
    </source>
</evidence>
<keyword evidence="15" id="KW-1185">Reference proteome</keyword>
<evidence type="ECO:0000256" key="6">
    <source>
        <dbReference type="ARBA" id="ARBA00022605"/>
    </source>
</evidence>
<comment type="subcellular location">
    <subcellularLocation>
        <location evidence="12">Cytoplasm</location>
    </subcellularLocation>
</comment>
<organism evidence="14 15">
    <name type="scientific">Verminephrobacter aporrectodeae subsp. tuberculatae</name>
    <dbReference type="NCBI Taxonomy" id="1110392"/>
    <lineage>
        <taxon>Bacteria</taxon>
        <taxon>Pseudomonadati</taxon>
        <taxon>Pseudomonadota</taxon>
        <taxon>Betaproteobacteria</taxon>
        <taxon>Burkholderiales</taxon>
        <taxon>Comamonadaceae</taxon>
        <taxon>Verminephrobacter</taxon>
    </lineage>
</organism>
<keyword evidence="5 12" id="KW-0963">Cytoplasm</keyword>
<feature type="site" description="Part of a proton relay during catalysis" evidence="12">
    <location>
        <position position="74"/>
    </location>
</feature>
<evidence type="ECO:0000256" key="7">
    <source>
        <dbReference type="ARBA" id="ARBA00022915"/>
    </source>
</evidence>
<evidence type="ECO:0000256" key="12">
    <source>
        <dbReference type="HAMAP-Rule" id="MF_00418"/>
    </source>
</evidence>
<dbReference type="PRINTS" id="PR00146">
    <property type="entry name" value="DHPICSNTHASE"/>
</dbReference>
<comment type="pathway">
    <text evidence="2 12">Amino-acid biosynthesis; L-lysine biosynthesis via DAP pathway; (S)-tetrahydrodipicolinate from L-aspartate: step 3/4.</text>
</comment>
<comment type="catalytic activity">
    <reaction evidence="11 12">
        <text>L-aspartate 4-semialdehyde + pyruvate = (2S,4S)-4-hydroxy-2,3,4,5-tetrahydrodipicolinate + H2O + H(+)</text>
        <dbReference type="Rhea" id="RHEA:34171"/>
        <dbReference type="ChEBI" id="CHEBI:15361"/>
        <dbReference type="ChEBI" id="CHEBI:15377"/>
        <dbReference type="ChEBI" id="CHEBI:15378"/>
        <dbReference type="ChEBI" id="CHEBI:67139"/>
        <dbReference type="ChEBI" id="CHEBI:537519"/>
        <dbReference type="EC" id="4.3.3.7"/>
    </reaction>
</comment>
<keyword evidence="7 12" id="KW-0220">Diaminopimelate biosynthesis</keyword>
<keyword evidence="6 12" id="KW-0028">Amino-acid biosynthesis</keyword>
<protein>
    <recommendedName>
        <fullName evidence="4 12">4-hydroxy-tetrahydrodipicolinate synthase</fullName>
        <shortName evidence="12">HTPA synthase</shortName>
        <ecNumber evidence="4 12">4.3.3.7</ecNumber>
    </recommendedName>
</protein>
<evidence type="ECO:0000256" key="8">
    <source>
        <dbReference type="ARBA" id="ARBA00023154"/>
    </source>
</evidence>
<feature type="active site" description="Proton donor/acceptor" evidence="12">
    <location>
        <position position="164"/>
    </location>
</feature>
<evidence type="ECO:0000256" key="10">
    <source>
        <dbReference type="ARBA" id="ARBA00023270"/>
    </source>
</evidence>
<keyword evidence="8 12" id="KW-0457">Lysine biosynthesis</keyword>
<dbReference type="InterPro" id="IPR013785">
    <property type="entry name" value="Aldolase_TIM"/>
</dbReference>
<dbReference type="PANTHER" id="PTHR12128">
    <property type="entry name" value="DIHYDRODIPICOLINATE SYNTHASE"/>
    <property type="match status" value="1"/>
</dbReference>
<feature type="active site" description="Schiff-base intermediate with substrate" evidence="12">
    <location>
        <position position="193"/>
    </location>
</feature>
<evidence type="ECO:0000256" key="9">
    <source>
        <dbReference type="ARBA" id="ARBA00023239"/>
    </source>
</evidence>
<dbReference type="InterPro" id="IPR002220">
    <property type="entry name" value="DapA-like"/>
</dbReference>
<comment type="caution">
    <text evidence="12">Was originally thought to be a dihydrodipicolinate synthase (DHDPS), catalyzing the condensation of (S)-aspartate-beta-semialdehyde [(S)-ASA] and pyruvate to dihydrodipicolinate (DHDP). However, it was shown in E.coli that the product of the enzymatic reaction is not dihydrodipicolinate but in fact (4S)-4-hydroxy-2,3,4,5-tetrahydro-(2S)-dipicolinic acid (HTPA), and that the consecutive dehydration reaction leading to DHDP is not spontaneous but catalyzed by DapB.</text>
</comment>